<reference evidence="1 2" key="1">
    <citation type="journal article" date="2013" name="Mar. Genomics">
        <title>Expression of sulfatases in Rhodopirellula baltica and the diversity of sulfatases in the genus Rhodopirellula.</title>
        <authorList>
            <person name="Wegner C.E."/>
            <person name="Richter-Heitmann T."/>
            <person name="Klindworth A."/>
            <person name="Klockow C."/>
            <person name="Richter M."/>
            <person name="Achstetter T."/>
            <person name="Glockner F.O."/>
            <person name="Harder J."/>
        </authorList>
    </citation>
    <scope>NUCLEOTIDE SEQUENCE [LARGE SCALE GENOMIC DNA]</scope>
    <source>
        <strain evidence="1 2">SM41</strain>
    </source>
</reference>
<dbReference type="AlphaFoldDB" id="M5TWK3"/>
<name>M5TWK3_9BACT</name>
<sequence length="42" mass="4289">MAALTICGTVSSALDDAMVQRKTALLRALIHKSGSEGQLAGC</sequence>
<evidence type="ECO:0000313" key="1">
    <source>
        <dbReference type="EMBL" id="EMI53555.1"/>
    </source>
</evidence>
<comment type="caution">
    <text evidence="1">The sequence shown here is derived from an EMBL/GenBank/DDBJ whole genome shotgun (WGS) entry which is preliminary data.</text>
</comment>
<gene>
    <name evidence="1" type="ORF">RSSM_05011</name>
</gene>
<evidence type="ECO:0000313" key="2">
    <source>
        <dbReference type="Proteomes" id="UP000011885"/>
    </source>
</evidence>
<protein>
    <submittedName>
        <fullName evidence="1">Uncharacterized protein</fullName>
    </submittedName>
</protein>
<proteinExistence type="predicted"/>
<dbReference type="PATRIC" id="fig|1263870.3.peg.5300"/>
<dbReference type="EMBL" id="ANOH01000345">
    <property type="protein sequence ID" value="EMI53555.1"/>
    <property type="molecule type" value="Genomic_DNA"/>
</dbReference>
<dbReference type="Proteomes" id="UP000011885">
    <property type="component" value="Unassembled WGS sequence"/>
</dbReference>
<keyword evidence="2" id="KW-1185">Reference proteome</keyword>
<accession>M5TWK3</accession>
<organism evidence="1 2">
    <name type="scientific">Rhodopirellula sallentina SM41</name>
    <dbReference type="NCBI Taxonomy" id="1263870"/>
    <lineage>
        <taxon>Bacteria</taxon>
        <taxon>Pseudomonadati</taxon>
        <taxon>Planctomycetota</taxon>
        <taxon>Planctomycetia</taxon>
        <taxon>Pirellulales</taxon>
        <taxon>Pirellulaceae</taxon>
        <taxon>Rhodopirellula</taxon>
    </lineage>
</organism>